<organism evidence="9">
    <name type="scientific">Aureoumbra lagunensis</name>
    <dbReference type="NCBI Taxonomy" id="44058"/>
    <lineage>
        <taxon>Eukaryota</taxon>
        <taxon>Sar</taxon>
        <taxon>Stramenopiles</taxon>
        <taxon>Ochrophyta</taxon>
        <taxon>Pelagophyceae</taxon>
        <taxon>Pelagomonadales</taxon>
        <taxon>Aureoumbra</taxon>
    </lineage>
</organism>
<protein>
    <recommendedName>
        <fullName evidence="10">Endoplasmic reticulum vesicle transporter C-terminal domain-containing protein</fullName>
    </recommendedName>
</protein>
<dbReference type="Pfam" id="PF07970">
    <property type="entry name" value="COPIIcoated_ERV"/>
    <property type="match status" value="1"/>
</dbReference>
<feature type="domain" description="Endoplasmic reticulum vesicle transporter C-terminal" evidence="7">
    <location>
        <begin position="130"/>
        <end position="317"/>
    </location>
</feature>
<dbReference type="GO" id="GO:0005783">
    <property type="term" value="C:endoplasmic reticulum"/>
    <property type="evidence" value="ECO:0007669"/>
    <property type="project" value="TreeGrafter"/>
</dbReference>
<comment type="similarity">
    <text evidence="2">Belongs to the ERGIC family.</text>
</comment>
<feature type="domain" description="Endoplasmic reticulum vesicle transporter N-terminal" evidence="8">
    <location>
        <begin position="9"/>
        <end position="96"/>
    </location>
</feature>
<accession>A0A7S3JS91</accession>
<evidence type="ECO:0000259" key="7">
    <source>
        <dbReference type="Pfam" id="PF07970"/>
    </source>
</evidence>
<sequence length="332" mass="36841">MVASSSRFKFDVLTRAVDGVQERTICGAIVTLISIVVIGMLLLVEIRSYWSGTLVHQIGVDDGWFGKERWTVPDRIPIQIYMTFAHIHCDVLILEIDSTRSNFEPINEVIFRIPTNDELNWVGGEEPIKAEDACTLDGHLTIGKVSANFHVEVSESLAAAKAGRGQMHTIPNAVNTALFSMEHRRTLNISHKIHSLHFGERIHEDMVAPLDGVVNSPPVAGQQQYLLKVIPTVVKKKWGSVKNAIATNQYSLAEQFVRFDSLPLLPGKTGSAVGVYFFYDFFPVMIQVGVRRSSIFEFIVSVCAIIGGVFAMSSIVDGIIFRSTKLLDTKHD</sequence>
<dbReference type="PANTHER" id="PTHR10984:SF25">
    <property type="entry name" value="ENDOPLASMIC RETICULUM-GOLGI INTERMEDIATE COMPARTMENT PROTEIN 3"/>
    <property type="match status" value="1"/>
</dbReference>
<comment type="subcellular location">
    <subcellularLocation>
        <location evidence="1">Membrane</location>
        <topology evidence="1">Multi-pass membrane protein</topology>
    </subcellularLocation>
</comment>
<name>A0A7S3JS91_9STRA</name>
<dbReference type="AlphaFoldDB" id="A0A7S3JS91"/>
<evidence type="ECO:0008006" key="10">
    <source>
        <dbReference type="Google" id="ProtNLM"/>
    </source>
</evidence>
<gene>
    <name evidence="9" type="ORF">ALAG00032_LOCUS4014</name>
</gene>
<dbReference type="InterPro" id="IPR012936">
    <property type="entry name" value="Erv_C"/>
</dbReference>
<reference evidence="9" key="1">
    <citation type="submission" date="2021-01" db="EMBL/GenBank/DDBJ databases">
        <authorList>
            <person name="Corre E."/>
            <person name="Pelletier E."/>
            <person name="Niang G."/>
            <person name="Scheremetjew M."/>
            <person name="Finn R."/>
            <person name="Kale V."/>
            <person name="Holt S."/>
            <person name="Cochrane G."/>
            <person name="Meng A."/>
            <person name="Brown T."/>
            <person name="Cohen L."/>
        </authorList>
    </citation>
    <scope>NUCLEOTIDE SEQUENCE</scope>
    <source>
        <strain evidence="9">CCMP1510</strain>
    </source>
</reference>
<dbReference type="GO" id="GO:0016020">
    <property type="term" value="C:membrane"/>
    <property type="evidence" value="ECO:0007669"/>
    <property type="project" value="UniProtKB-SubCell"/>
</dbReference>
<feature type="transmembrane region" description="Helical" evidence="6">
    <location>
        <begin position="295"/>
        <end position="321"/>
    </location>
</feature>
<evidence type="ECO:0000256" key="4">
    <source>
        <dbReference type="ARBA" id="ARBA00022989"/>
    </source>
</evidence>
<evidence type="ECO:0000256" key="5">
    <source>
        <dbReference type="ARBA" id="ARBA00023136"/>
    </source>
</evidence>
<evidence type="ECO:0000259" key="8">
    <source>
        <dbReference type="Pfam" id="PF13850"/>
    </source>
</evidence>
<keyword evidence="3 6" id="KW-0812">Transmembrane</keyword>
<dbReference type="InterPro" id="IPR039542">
    <property type="entry name" value="Erv_N"/>
</dbReference>
<keyword evidence="4 6" id="KW-1133">Transmembrane helix</keyword>
<dbReference type="PANTHER" id="PTHR10984">
    <property type="entry name" value="ENDOPLASMIC RETICULUM-GOLGI INTERMEDIATE COMPARTMENT PROTEIN"/>
    <property type="match status" value="1"/>
</dbReference>
<feature type="transmembrane region" description="Helical" evidence="6">
    <location>
        <begin position="20"/>
        <end position="44"/>
    </location>
</feature>
<evidence type="ECO:0000256" key="6">
    <source>
        <dbReference type="SAM" id="Phobius"/>
    </source>
</evidence>
<evidence type="ECO:0000256" key="1">
    <source>
        <dbReference type="ARBA" id="ARBA00004141"/>
    </source>
</evidence>
<keyword evidence="5 6" id="KW-0472">Membrane</keyword>
<evidence type="ECO:0000256" key="3">
    <source>
        <dbReference type="ARBA" id="ARBA00022692"/>
    </source>
</evidence>
<dbReference type="EMBL" id="HBIJ01005711">
    <property type="protein sequence ID" value="CAE0363273.1"/>
    <property type="molecule type" value="Transcribed_RNA"/>
</dbReference>
<dbReference type="Pfam" id="PF13850">
    <property type="entry name" value="ERGIC_N"/>
    <property type="match status" value="1"/>
</dbReference>
<dbReference type="GO" id="GO:0030134">
    <property type="term" value="C:COPII-coated ER to Golgi transport vesicle"/>
    <property type="evidence" value="ECO:0007669"/>
    <property type="project" value="TreeGrafter"/>
</dbReference>
<evidence type="ECO:0000313" key="9">
    <source>
        <dbReference type="EMBL" id="CAE0363273.1"/>
    </source>
</evidence>
<dbReference type="InterPro" id="IPR045888">
    <property type="entry name" value="Erv"/>
</dbReference>
<proteinExistence type="inferred from homology"/>
<evidence type="ECO:0000256" key="2">
    <source>
        <dbReference type="ARBA" id="ARBA00005648"/>
    </source>
</evidence>